<feature type="transmembrane region" description="Helical" evidence="7">
    <location>
        <begin position="497"/>
        <end position="519"/>
    </location>
</feature>
<dbReference type="GO" id="GO:0016747">
    <property type="term" value="F:acyltransferase activity, transferring groups other than amino-acyl groups"/>
    <property type="evidence" value="ECO:0007669"/>
    <property type="project" value="InterPro"/>
</dbReference>
<dbReference type="Pfam" id="PF00083">
    <property type="entry name" value="Sugar_tr"/>
    <property type="match status" value="1"/>
</dbReference>
<feature type="transmembrane region" description="Helical" evidence="7">
    <location>
        <begin position="191"/>
        <end position="211"/>
    </location>
</feature>
<dbReference type="InterPro" id="IPR005829">
    <property type="entry name" value="Sugar_transporter_CS"/>
</dbReference>
<feature type="transmembrane region" description="Helical" evidence="7">
    <location>
        <begin position="531"/>
        <end position="549"/>
    </location>
</feature>
<proteinExistence type="inferred from homology"/>
<dbReference type="NCBIfam" id="TIGR00879">
    <property type="entry name" value="SP"/>
    <property type="match status" value="1"/>
</dbReference>
<accession>A0A0G2EL70</accession>
<dbReference type="GO" id="GO:0005351">
    <property type="term" value="F:carbohydrate:proton symporter activity"/>
    <property type="evidence" value="ECO:0007669"/>
    <property type="project" value="TreeGrafter"/>
</dbReference>
<evidence type="ECO:0000259" key="8">
    <source>
        <dbReference type="PROSITE" id="PS50850"/>
    </source>
</evidence>
<keyword evidence="5 7" id="KW-1133">Transmembrane helix</keyword>
<keyword evidence="3" id="KW-0813">Transport</keyword>
<evidence type="ECO:0000256" key="7">
    <source>
        <dbReference type="SAM" id="Phobius"/>
    </source>
</evidence>
<feature type="domain" description="Major facilitator superfamily (MFS) profile" evidence="8">
    <location>
        <begin position="402"/>
        <end position="889"/>
    </location>
</feature>
<dbReference type="InterPro" id="IPR050360">
    <property type="entry name" value="MFS_Sugar_Transporters"/>
</dbReference>
<evidence type="ECO:0000256" key="2">
    <source>
        <dbReference type="ARBA" id="ARBA00010992"/>
    </source>
</evidence>
<dbReference type="Proteomes" id="UP000034182">
    <property type="component" value="Unassembled WGS sequence"/>
</dbReference>
<feature type="transmembrane region" description="Helical" evidence="7">
    <location>
        <begin position="472"/>
        <end position="491"/>
    </location>
</feature>
<feature type="transmembrane region" description="Helical" evidence="7">
    <location>
        <begin position="799"/>
        <end position="824"/>
    </location>
</feature>
<feature type="transmembrane region" description="Helical" evidence="7">
    <location>
        <begin position="12"/>
        <end position="34"/>
    </location>
</feature>
<dbReference type="Pfam" id="PF01757">
    <property type="entry name" value="Acyl_transf_3"/>
    <property type="match status" value="1"/>
</dbReference>
<comment type="subcellular location">
    <subcellularLocation>
        <location evidence="1">Membrane</location>
        <topology evidence="1">Multi-pass membrane protein</topology>
    </subcellularLocation>
</comment>
<reference evidence="9 10" key="1">
    <citation type="submission" date="2015-03" db="EMBL/GenBank/DDBJ databases">
        <authorList>
            <person name="Morales-Cruz A."/>
            <person name="Amrine K.C."/>
            <person name="Cantu D."/>
        </authorList>
    </citation>
    <scope>NUCLEOTIDE SEQUENCE [LARGE SCALE GENOMIC DNA]</scope>
    <source>
        <strain evidence="9">DS831</strain>
    </source>
</reference>
<dbReference type="InterPro" id="IPR003663">
    <property type="entry name" value="Sugar/inositol_transpt"/>
</dbReference>
<dbReference type="FunFam" id="1.20.1250.20:FF:000388">
    <property type="entry name" value="MFS sugar transporter, putative"/>
    <property type="match status" value="1"/>
</dbReference>
<keyword evidence="4 7" id="KW-0812">Transmembrane</keyword>
<dbReference type="PROSITE" id="PS00217">
    <property type="entry name" value="SUGAR_TRANSPORT_2"/>
    <property type="match status" value="1"/>
</dbReference>
<dbReference type="GO" id="GO:0016020">
    <property type="term" value="C:membrane"/>
    <property type="evidence" value="ECO:0007669"/>
    <property type="project" value="UniProtKB-SubCell"/>
</dbReference>
<feature type="transmembrane region" description="Helical" evidence="7">
    <location>
        <begin position="319"/>
        <end position="338"/>
    </location>
</feature>
<evidence type="ECO:0000313" key="10">
    <source>
        <dbReference type="Proteomes" id="UP000034182"/>
    </source>
</evidence>
<dbReference type="PANTHER" id="PTHR48022">
    <property type="entry name" value="PLASTIDIC GLUCOSE TRANSPORTER 4"/>
    <property type="match status" value="1"/>
</dbReference>
<feature type="transmembrane region" description="Helical" evidence="7">
    <location>
        <begin position="270"/>
        <end position="289"/>
    </location>
</feature>
<keyword evidence="6 7" id="KW-0472">Membrane</keyword>
<evidence type="ECO:0000256" key="1">
    <source>
        <dbReference type="ARBA" id="ARBA00004141"/>
    </source>
</evidence>
<dbReference type="InterPro" id="IPR002656">
    <property type="entry name" value="Acyl_transf_3_dom"/>
</dbReference>
<dbReference type="PANTHER" id="PTHR48022:SF48">
    <property type="entry name" value="SUGAR TRANSPORTER, PUTATIVE (AFU_ORTHOLOGUE AFUA_3G06730)-RELATED"/>
    <property type="match status" value="1"/>
</dbReference>
<evidence type="ECO:0000313" key="9">
    <source>
        <dbReference type="EMBL" id="KKY23099.1"/>
    </source>
</evidence>
<comment type="caution">
    <text evidence="9">The sequence shown here is derived from an EMBL/GenBank/DDBJ whole genome shotgun (WGS) entry which is preliminary data.</text>
</comment>
<dbReference type="Gene3D" id="1.20.1250.20">
    <property type="entry name" value="MFS general substrate transporter like domains"/>
    <property type="match status" value="2"/>
</dbReference>
<evidence type="ECO:0000256" key="3">
    <source>
        <dbReference type="ARBA" id="ARBA00022448"/>
    </source>
</evidence>
<protein>
    <submittedName>
        <fullName evidence="9">Putative d-xylose-proton symporter</fullName>
    </submittedName>
</protein>
<dbReference type="EMBL" id="LAQI01000070">
    <property type="protein sequence ID" value="KKY23099.1"/>
    <property type="molecule type" value="Genomic_DNA"/>
</dbReference>
<reference evidence="9 10" key="2">
    <citation type="submission" date="2015-05" db="EMBL/GenBank/DDBJ databases">
        <title>Distinctive expansion of gene families associated with plant cell wall degradation and secondary metabolism in the genomes of grapevine trunk pathogens.</title>
        <authorList>
            <person name="Lawrence D.P."/>
            <person name="Travadon R."/>
            <person name="Rolshausen P.E."/>
            <person name="Baumgartner K."/>
        </authorList>
    </citation>
    <scope>NUCLEOTIDE SEQUENCE [LARGE SCALE GENOMIC DNA]</scope>
    <source>
        <strain evidence="9">DS831</strain>
    </source>
</reference>
<dbReference type="PROSITE" id="PS00216">
    <property type="entry name" value="SUGAR_TRANSPORT_1"/>
    <property type="match status" value="1"/>
</dbReference>
<feature type="transmembrane region" description="Helical" evidence="7">
    <location>
        <begin position="442"/>
        <end position="460"/>
    </location>
</feature>
<feature type="transmembrane region" description="Helical" evidence="7">
    <location>
        <begin position="764"/>
        <end position="787"/>
    </location>
</feature>
<dbReference type="AlphaFoldDB" id="A0A0G2EL70"/>
<feature type="transmembrane region" description="Helical" evidence="7">
    <location>
        <begin position="108"/>
        <end position="128"/>
    </location>
</feature>
<dbReference type="SUPFAM" id="SSF103473">
    <property type="entry name" value="MFS general substrate transporter"/>
    <property type="match status" value="1"/>
</dbReference>
<organism evidence="9 10">
    <name type="scientific">Diplodia seriata</name>
    <dbReference type="NCBI Taxonomy" id="420778"/>
    <lineage>
        <taxon>Eukaryota</taxon>
        <taxon>Fungi</taxon>
        <taxon>Dikarya</taxon>
        <taxon>Ascomycota</taxon>
        <taxon>Pezizomycotina</taxon>
        <taxon>Dothideomycetes</taxon>
        <taxon>Dothideomycetes incertae sedis</taxon>
        <taxon>Botryosphaeriales</taxon>
        <taxon>Botryosphaeriaceae</taxon>
        <taxon>Diplodia</taxon>
    </lineage>
</organism>
<dbReference type="PROSITE" id="PS50850">
    <property type="entry name" value="MFS"/>
    <property type="match status" value="1"/>
</dbReference>
<dbReference type="FunFam" id="1.20.1250.20:FF:000451">
    <property type="entry name" value="MFS sugar transporter, putative"/>
    <property type="match status" value="1"/>
</dbReference>
<name>A0A0G2EL70_9PEZI</name>
<dbReference type="InterPro" id="IPR020846">
    <property type="entry name" value="MFS_dom"/>
</dbReference>
<feature type="transmembrane region" description="Helical" evidence="7">
    <location>
        <begin position="836"/>
        <end position="858"/>
    </location>
</feature>
<feature type="transmembrane region" description="Helical" evidence="7">
    <location>
        <begin position="864"/>
        <end position="885"/>
    </location>
</feature>
<evidence type="ECO:0000256" key="4">
    <source>
        <dbReference type="ARBA" id="ARBA00022692"/>
    </source>
</evidence>
<sequence>MYEKDKPQPTAYLDGLRGIASLIVFSFHTLWAYSNLVEYGYGDGPKNQHFLQLPFIRLIHAGHAMVPVFFVVGGYVMALNPLRRVRSHESKNLHVHLAGFVFRKAMRLYVPAIIMTSISMLTLQFGMWEYPRHFIMNPRLFNYPDKHPPPEPTIAAELSRWVGATVGLSRIFSYFNDGFVLPYYNPYDPHLWYLPFELRSTLAVAATLLALSRCRRPAIRMACILAAAVLSCRLDRWECALFLSGALLADVEMCCRFVPHHHHRRSSNTATTTIVAVFALLLPALYLLSTPNLRIRHTPHGYAHLISLVPPTITDPKRFLHGLGAILLLAALLAAPPLRAPFASTRLATAAARRSYALKKMVGDCHERCKFILVLDAGGELYAASNKGVLRQLRENPYILGLASFASLGGFLFGYDQGVVSGVLTMESFAAKFPRIYLDSNFKGWFVSTLLLFAWLGSLVNGPVADRVGRKGSMLVAVVIFTLGSALQAGADSIAMLFAGRAIAGFAVGMLTMIVPMYMSEVSTPAIRGTLVVLQQLSITLGILISYWLEYGTQYIGGTRCAPGIAYTAGSASEPEFDPLADVGPSGCTGQSEASWRLPLALQIVPAVILGLGMLFYPESPRYHLMRKDEDKALSALARIRRAHIDSDSLCREYLAIKAEVLFEESYARDKYPGKTGITLYLAQYASLVSSWPSFKRLAVGCGVMFFQQLMGANAIIYYAPTIFAQLGLSGKTTSLLATGVYGVVNTLSTLPALFLIDKLGRRPLLMSGALGTCVSLVVVGGIVGGYGDALAAHKAAGWTGIAFVYIYDVNFSYSFAPIGWVLPAEIFPLGNRAKAMSVTTSATWMCNFVVGLVTPGMLDTIGYGTYLFFAAFCLLALAFTFFCVPETRGRSLEDMDVVFGDAQAREEKARLFDIAAELGIVVDTASEAGKTGATKIVSAEET</sequence>
<dbReference type="InterPro" id="IPR005828">
    <property type="entry name" value="MFS_sugar_transport-like"/>
</dbReference>
<feature type="transmembrane region" description="Helical" evidence="7">
    <location>
        <begin position="54"/>
        <end position="78"/>
    </location>
</feature>
<evidence type="ECO:0000256" key="5">
    <source>
        <dbReference type="ARBA" id="ARBA00022989"/>
    </source>
</evidence>
<evidence type="ECO:0000256" key="6">
    <source>
        <dbReference type="ARBA" id="ARBA00023136"/>
    </source>
</evidence>
<comment type="similarity">
    <text evidence="2">Belongs to the major facilitator superfamily. Sugar transporter (TC 2.A.1.1) family.</text>
</comment>
<feature type="transmembrane region" description="Helical" evidence="7">
    <location>
        <begin position="698"/>
        <end position="720"/>
    </location>
</feature>
<gene>
    <name evidence="9" type="ORF">UCDDS831_g03224</name>
</gene>
<feature type="transmembrane region" description="Helical" evidence="7">
    <location>
        <begin position="600"/>
        <end position="618"/>
    </location>
</feature>
<dbReference type="InterPro" id="IPR036259">
    <property type="entry name" value="MFS_trans_sf"/>
</dbReference>
<feature type="transmembrane region" description="Helical" evidence="7">
    <location>
        <begin position="740"/>
        <end position="757"/>
    </location>
</feature>
<dbReference type="PRINTS" id="PR00171">
    <property type="entry name" value="SUGRTRNSPORT"/>
</dbReference>
<feature type="transmembrane region" description="Helical" evidence="7">
    <location>
        <begin position="397"/>
        <end position="415"/>
    </location>
</feature>